<dbReference type="OrthoDB" id="3733464at2"/>
<protein>
    <recommendedName>
        <fullName evidence="4">PAC2 family protein</fullName>
    </recommendedName>
</protein>
<feature type="region of interest" description="Disordered" evidence="1">
    <location>
        <begin position="274"/>
        <end position="320"/>
    </location>
</feature>
<reference evidence="2 3" key="1">
    <citation type="submission" date="2016-06" db="EMBL/GenBank/DDBJ databases">
        <title>Complete genome sequence of a saline-alkali tolerant type strain Dietzia timorensis ID05-A0528T.</title>
        <authorList>
            <person name="Wu X."/>
        </authorList>
    </citation>
    <scope>NUCLEOTIDE SEQUENCE [LARGE SCALE GENOMIC DNA]</scope>
    <source>
        <strain evidence="2 3">ID05-A0528</strain>
    </source>
</reference>
<dbReference type="RefSeq" id="WP_067471628.1">
    <property type="nucleotide sequence ID" value="NZ_CP015961.1"/>
</dbReference>
<evidence type="ECO:0000256" key="1">
    <source>
        <dbReference type="SAM" id="MobiDB-lite"/>
    </source>
</evidence>
<dbReference type="STRING" id="499555.BJL86_1537"/>
<accession>A0A173LL56</accession>
<dbReference type="Proteomes" id="UP000186104">
    <property type="component" value="Chromosome"/>
</dbReference>
<dbReference type="AlphaFoldDB" id="A0A173LL56"/>
<name>A0A173LL56_9ACTN</name>
<evidence type="ECO:0000313" key="3">
    <source>
        <dbReference type="Proteomes" id="UP000186104"/>
    </source>
</evidence>
<dbReference type="InterPro" id="IPR019151">
    <property type="entry name" value="Proteasome_assmbl_chaperone_2"/>
</dbReference>
<organism evidence="2 3">
    <name type="scientific">Dietzia timorensis</name>
    <dbReference type="NCBI Taxonomy" id="499555"/>
    <lineage>
        <taxon>Bacteria</taxon>
        <taxon>Bacillati</taxon>
        <taxon>Actinomycetota</taxon>
        <taxon>Actinomycetes</taxon>
        <taxon>Mycobacteriales</taxon>
        <taxon>Dietziaceae</taxon>
        <taxon>Dietzia</taxon>
    </lineage>
</organism>
<dbReference type="KEGG" id="dtm:BJL86_1537"/>
<dbReference type="InterPro" id="IPR038389">
    <property type="entry name" value="PSMG2_sf"/>
</dbReference>
<sequence>MSSSEKLYELVFPTPSLSDVAGRGPILVHGLEGFSDAGRAVRQVTDHIREHNHSELIAKFNPDELVDYRSRRPAMTYSYDHFVGYDEPQLSLHAITTPEDHTFLLLSGFEPDMKWEAFAAAVTHLSAEFGVKLAIGLGSMPLNVPHTRPIRSSAHSREIELLEGFSTWPGEFKIPGSADALLEVKLAEQGFSTMGFTAHVPHYLSQSEYPAAAIRLVEDVNRISGLDIAVGELETEQRKFDAALQVQVSGNAEIGQMVEGLEKNYDEILSARESQNSLAPAEGPLPTGDELGAELEQFLMQHGDEGIDGDGPFGGTASGN</sequence>
<dbReference type="Pfam" id="PF09754">
    <property type="entry name" value="PAC2"/>
    <property type="match status" value="1"/>
</dbReference>
<gene>
    <name evidence="2" type="ORF">BJL86_1537</name>
</gene>
<dbReference type="Gene3D" id="1.10.287.100">
    <property type="match status" value="1"/>
</dbReference>
<feature type="compositionally biased region" description="Gly residues" evidence="1">
    <location>
        <begin position="309"/>
        <end position="320"/>
    </location>
</feature>
<keyword evidence="3" id="KW-1185">Reference proteome</keyword>
<dbReference type="Gene3D" id="3.40.50.10900">
    <property type="entry name" value="PAC-like subunit"/>
    <property type="match status" value="1"/>
</dbReference>
<dbReference type="EMBL" id="CP015961">
    <property type="protein sequence ID" value="ANI92314.1"/>
    <property type="molecule type" value="Genomic_DNA"/>
</dbReference>
<proteinExistence type="predicted"/>
<evidence type="ECO:0000313" key="2">
    <source>
        <dbReference type="EMBL" id="ANI92314.1"/>
    </source>
</evidence>
<evidence type="ECO:0008006" key="4">
    <source>
        <dbReference type="Google" id="ProtNLM"/>
    </source>
</evidence>
<dbReference type="PIRSF" id="PIRSF028754">
    <property type="entry name" value="UCP028754"/>
    <property type="match status" value="1"/>
</dbReference>
<dbReference type="InterPro" id="IPR008492">
    <property type="entry name" value="Rv2714-like"/>
</dbReference>
<dbReference type="SUPFAM" id="SSF159659">
    <property type="entry name" value="Cgl1923-like"/>
    <property type="match status" value="1"/>
</dbReference>